<evidence type="ECO:0000256" key="1">
    <source>
        <dbReference type="SAM" id="MobiDB-lite"/>
    </source>
</evidence>
<protein>
    <submittedName>
        <fullName evidence="2">3406_t:CDS:1</fullName>
    </submittedName>
</protein>
<organism evidence="2 3">
    <name type="scientific">Funneliformis geosporum</name>
    <dbReference type="NCBI Taxonomy" id="1117311"/>
    <lineage>
        <taxon>Eukaryota</taxon>
        <taxon>Fungi</taxon>
        <taxon>Fungi incertae sedis</taxon>
        <taxon>Mucoromycota</taxon>
        <taxon>Glomeromycotina</taxon>
        <taxon>Glomeromycetes</taxon>
        <taxon>Glomerales</taxon>
        <taxon>Glomeraceae</taxon>
        <taxon>Funneliformis</taxon>
    </lineage>
</organism>
<feature type="compositionally biased region" description="Acidic residues" evidence="1">
    <location>
        <begin position="20"/>
        <end position="29"/>
    </location>
</feature>
<keyword evidence="3" id="KW-1185">Reference proteome</keyword>
<reference evidence="2" key="1">
    <citation type="submission" date="2022-08" db="EMBL/GenBank/DDBJ databases">
        <authorList>
            <person name="Kallberg Y."/>
            <person name="Tangrot J."/>
            <person name="Rosling A."/>
        </authorList>
    </citation>
    <scope>NUCLEOTIDE SEQUENCE</scope>
    <source>
        <strain evidence="2">Wild A</strain>
    </source>
</reference>
<name>A0A9W4X372_9GLOM</name>
<comment type="caution">
    <text evidence="2">The sequence shown here is derived from an EMBL/GenBank/DDBJ whole genome shotgun (WGS) entry which is preliminary data.</text>
</comment>
<evidence type="ECO:0000313" key="3">
    <source>
        <dbReference type="Proteomes" id="UP001153678"/>
    </source>
</evidence>
<feature type="region of interest" description="Disordered" evidence="1">
    <location>
        <begin position="19"/>
        <end position="41"/>
    </location>
</feature>
<sequence length="68" mass="7950">LDGSEDNLLFGYENLLGSVNDDEEIEDPNDQSSNEEYFEEDNYKNNWDIRNDANKIDNEIDNENCIET</sequence>
<proteinExistence type="predicted"/>
<gene>
    <name evidence="2" type="ORF">FWILDA_LOCUS10927</name>
</gene>
<evidence type="ECO:0000313" key="2">
    <source>
        <dbReference type="EMBL" id="CAI2183133.1"/>
    </source>
</evidence>
<dbReference type="Proteomes" id="UP001153678">
    <property type="component" value="Unassembled WGS sequence"/>
</dbReference>
<accession>A0A9W4X372</accession>
<feature type="non-terminal residue" evidence="2">
    <location>
        <position position="1"/>
    </location>
</feature>
<dbReference type="EMBL" id="CAMKVN010002943">
    <property type="protein sequence ID" value="CAI2183133.1"/>
    <property type="molecule type" value="Genomic_DNA"/>
</dbReference>
<dbReference type="AlphaFoldDB" id="A0A9W4X372"/>